<dbReference type="GO" id="GO:0070593">
    <property type="term" value="P:dendrite self-avoidance"/>
    <property type="evidence" value="ECO:0007669"/>
    <property type="project" value="TreeGrafter"/>
</dbReference>
<dbReference type="InterPro" id="IPR036179">
    <property type="entry name" value="Ig-like_dom_sf"/>
</dbReference>
<dbReference type="SMART" id="SM00409">
    <property type="entry name" value="IG"/>
    <property type="match status" value="2"/>
</dbReference>
<protein>
    <submittedName>
        <fullName evidence="5">Ig-like domain-containing protein</fullName>
    </submittedName>
</protein>
<dbReference type="PANTHER" id="PTHR10075">
    <property type="entry name" value="BASIGIN RELATED"/>
    <property type="match status" value="1"/>
</dbReference>
<evidence type="ECO:0000313" key="4">
    <source>
        <dbReference type="Proteomes" id="UP000038040"/>
    </source>
</evidence>
<dbReference type="InterPro" id="IPR007110">
    <property type="entry name" value="Ig-like_dom"/>
</dbReference>
<dbReference type="AlphaFoldDB" id="A0A0N4UBN4"/>
<dbReference type="PANTHER" id="PTHR10075:SF14">
    <property type="entry name" value="CELL ADHESION MOLECULE DSCAM2-RELATED"/>
    <property type="match status" value="1"/>
</dbReference>
<dbReference type="GO" id="GO:0005886">
    <property type="term" value="C:plasma membrane"/>
    <property type="evidence" value="ECO:0007669"/>
    <property type="project" value="TreeGrafter"/>
</dbReference>
<dbReference type="GO" id="GO:0007156">
    <property type="term" value="P:homophilic cell adhesion via plasma membrane adhesion molecules"/>
    <property type="evidence" value="ECO:0007669"/>
    <property type="project" value="TreeGrafter"/>
</dbReference>
<evidence type="ECO:0000313" key="5">
    <source>
        <dbReference type="WBParaSite" id="DME_0000462501-mRNA-1"/>
    </source>
</evidence>
<accession>A0A0N4UBN4</accession>
<dbReference type="InterPro" id="IPR003598">
    <property type="entry name" value="Ig_sub2"/>
</dbReference>
<dbReference type="Pfam" id="PF13927">
    <property type="entry name" value="Ig_3"/>
    <property type="match status" value="1"/>
</dbReference>
<dbReference type="InterPro" id="IPR003599">
    <property type="entry name" value="Ig_sub"/>
</dbReference>
<evidence type="ECO:0000256" key="2">
    <source>
        <dbReference type="ARBA" id="ARBA00023319"/>
    </source>
</evidence>
<dbReference type="PROSITE" id="PS50835">
    <property type="entry name" value="IG_LIKE"/>
    <property type="match status" value="2"/>
</dbReference>
<dbReference type="Gene3D" id="2.60.40.10">
    <property type="entry name" value="Immunoglobulins"/>
    <property type="match status" value="2"/>
</dbReference>
<keyword evidence="2" id="KW-0393">Immunoglobulin domain</keyword>
<dbReference type="GO" id="GO:0030424">
    <property type="term" value="C:axon"/>
    <property type="evidence" value="ECO:0007669"/>
    <property type="project" value="TreeGrafter"/>
</dbReference>
<feature type="domain" description="Ig-like" evidence="3">
    <location>
        <begin position="1"/>
        <end position="43"/>
    </location>
</feature>
<feature type="domain" description="Ig-like" evidence="3">
    <location>
        <begin position="55"/>
        <end position="140"/>
    </location>
</feature>
<keyword evidence="1" id="KW-0677">Repeat</keyword>
<reference evidence="5" key="1">
    <citation type="submission" date="2017-02" db="UniProtKB">
        <authorList>
            <consortium name="WormBaseParasite"/>
        </authorList>
    </citation>
    <scope>IDENTIFICATION</scope>
</reference>
<evidence type="ECO:0000259" key="3">
    <source>
        <dbReference type="PROSITE" id="PS50835"/>
    </source>
</evidence>
<dbReference type="WBParaSite" id="DME_0000462501-mRNA-1">
    <property type="protein sequence ID" value="DME_0000462501-mRNA-1"/>
    <property type="gene ID" value="DME_0000462501"/>
</dbReference>
<proteinExistence type="predicted"/>
<sequence length="161" mass="17448">LPENAVQENGDLIIKDVEESNAGQYRCTATGSHQFATDDATLNVAHSSSIVGKPPPLMVDPLVQTVNENEPATFRCWVPGLESCELTWHKEYLGGPLPYGVYQSAGVLKIPRAQLKDAGNYICTASNEFGVGQSPPARLIVNRPFPGIHSNSISLKNFLKN</sequence>
<evidence type="ECO:0000256" key="1">
    <source>
        <dbReference type="ARBA" id="ARBA00022737"/>
    </source>
</evidence>
<dbReference type="GO" id="GO:0098632">
    <property type="term" value="F:cell-cell adhesion mediator activity"/>
    <property type="evidence" value="ECO:0007669"/>
    <property type="project" value="TreeGrafter"/>
</dbReference>
<organism evidence="4 5">
    <name type="scientific">Dracunculus medinensis</name>
    <name type="common">Guinea worm</name>
    <dbReference type="NCBI Taxonomy" id="318479"/>
    <lineage>
        <taxon>Eukaryota</taxon>
        <taxon>Metazoa</taxon>
        <taxon>Ecdysozoa</taxon>
        <taxon>Nematoda</taxon>
        <taxon>Chromadorea</taxon>
        <taxon>Rhabditida</taxon>
        <taxon>Spirurina</taxon>
        <taxon>Dracunculoidea</taxon>
        <taxon>Dracunculidae</taxon>
        <taxon>Dracunculus</taxon>
    </lineage>
</organism>
<dbReference type="Proteomes" id="UP000038040">
    <property type="component" value="Unplaced"/>
</dbReference>
<name>A0A0N4UBN4_DRAME</name>
<dbReference type="SMART" id="SM00408">
    <property type="entry name" value="IGc2"/>
    <property type="match status" value="1"/>
</dbReference>
<dbReference type="SUPFAM" id="SSF48726">
    <property type="entry name" value="Immunoglobulin"/>
    <property type="match status" value="2"/>
</dbReference>
<dbReference type="GO" id="GO:0007411">
    <property type="term" value="P:axon guidance"/>
    <property type="evidence" value="ECO:0007669"/>
    <property type="project" value="TreeGrafter"/>
</dbReference>
<dbReference type="FunFam" id="2.60.40.10:FF:000637">
    <property type="entry name" value="Basement membrane proteoglycan"/>
    <property type="match status" value="1"/>
</dbReference>
<dbReference type="InterPro" id="IPR013783">
    <property type="entry name" value="Ig-like_fold"/>
</dbReference>